<keyword evidence="4" id="KW-1185">Reference proteome</keyword>
<organism evidence="3 4">
    <name type="scientific">Prevotella vespertina</name>
    <dbReference type="NCBI Taxonomy" id="2608404"/>
    <lineage>
        <taxon>Bacteria</taxon>
        <taxon>Pseudomonadati</taxon>
        <taxon>Bacteroidota</taxon>
        <taxon>Bacteroidia</taxon>
        <taxon>Bacteroidales</taxon>
        <taxon>Prevotellaceae</taxon>
        <taxon>Prevotella</taxon>
    </lineage>
</organism>
<name>A0A7C9LPL7_9BACT</name>
<dbReference type="SMART" id="SM01360">
    <property type="entry name" value="A2M"/>
    <property type="match status" value="1"/>
</dbReference>
<comment type="caution">
    <text evidence="3">The sequence shown here is derived from an EMBL/GenBank/DDBJ whole genome shotgun (WGS) entry which is preliminary data.</text>
</comment>
<evidence type="ECO:0000313" key="3">
    <source>
        <dbReference type="EMBL" id="MUL27858.1"/>
    </source>
</evidence>
<dbReference type="EMBL" id="VVIQ01000005">
    <property type="protein sequence ID" value="MUL27858.1"/>
    <property type="molecule type" value="Genomic_DNA"/>
</dbReference>
<dbReference type="InterPro" id="IPR008930">
    <property type="entry name" value="Terpenoid_cyclase/PrenylTrfase"/>
</dbReference>
<sequence>MKKLLVFIPLILLLFPMKIAAQSYDELWKQVEAAGRKDLPKTAIVSLRKIEKKAQREKAYGQLLAANFLASSIQTQISPDSMDVELNKLKVKAREAERKDEVLSAIYNCVLGWIEQGKSDGNSAEYFKKALSNPSLLARQKAANYTPLVKVGKDDNIFGGDLLHVIGMQARDFDKLNRYYVEHGNREAACYTALLAVDEKDNKSELLDSLMRVYSDLPICGEVAISKYNCMKEDEEPAEKLVAFIDNALSRWPTWAPIEQLRNERKELTAPMSTAEIERNRVTSKDKDNTVQMEVRNVPSLTINITRTSLKGNTQYNEEDKNDLKAIKASLIPSSKQVIQRTYKDYKDYEILKDSFNLPALPVGVYLLEFVPSDSRLARDYSLYYVSDLFVMTEEQPDKRNRYVVVDANEGQPVPGATIRIEYRKDNWSSKPLTKILTTDSKGEAFITDPDYSSDVYVYTSKDQAFPAMDLKSNYNYYKANKNGEVANLYTDRSLYRPGQTVHASAIVYLMTQKGFKMKAEAGVSFDMILRDTNGKEVSRKAVTTDRFGTAAVDFELPSSGLTGDFTIITNSKGGGQVRFNVEEYKRPTFEVSFDDCKEKYTIGDTIQLKGHAKSFAGVPVQNAKVTYWVKRRPMRWWWDSYESDEEVKIGHVVTDEKGDFIVSVPFVLSKEVEKEMVSNRSFRPRFYHFEVEAKVTDAGGESREGSVSLPLGTNPTTLACDIPDKNLRDSLKTIKFDYLNMAGQPIDGMVKYVIVPQQKDEKLYVYNNYATAKANEDVTLKPMSSGAYRLHAICGTDTVNTDFVLFSMDDKQPVITTHDWFYLSDNFFPRDGSPIYLQVGSSDKNQHVVYSIYAGNKVIETGSFDQSNSIKTRKLFYKEEYGDGITLNYAWVKDGVLYSHMQSIARPLPDKRLITEWSTFRDKLTPGQKEEWIVSIKRPDGKAADAQLMATLYDKSLDAIIAHSWMLSPYFSLSQQSVLWEGADVNPLTLSAYADIDKREVPELSLSEFDYRYLGSWDSPFSFRYGKMKSRNYTLMSRAVELKAMPMSDSAENRVFSVAEQMPSMRTDRAAVKYTAPVIKYDEEIKTEEEKEDKKVTPSMRENLNETAFFYPQLQTDGKGNVSIKFTLPEGLTTWRFIGISHDEEMNHGYLTDEVIAKKSLMIQPNMPRFVRIGDEAMVSARLFNQSDKEVNANAKIEIIDPATEKVLFTDCKEVVLKAQSNGLATYNLSSLLSEKANQLSADQSLLIARFSVEGDGFSDGEQHYLPVLQNKEYVTNTLPFTQNGAGEKVVDINKLFPKNSTAQRLTIEYTNNPNWLMVQALPYVAEANEKNAISLVSAYYANRLAKKIISTSPKIEQTINQWRLETGKETSMMSALEKNQDLKTLALEETPWLRDANNEREQKQMLVRLFDGNQLQNRLSTTLTSLKKLQNPDGSFSWYPGMKGSLYMTVSVVKSLVRLQTLTDKVETSTIVDAAFRYLDKRVGEEVANMKKTEKKYKTLLFPMDDLCDYLYSNALAGRKTTPDINYLLDRLSKKPTDLTIYGKARTAVILQQYNKVEKAKEYLQSIKEYMVCTEEKGCYFDTKRAQYSWFDYKISTEVAAIEAVKRITPNDEQTLMNMQRWLLQEKRTQSWDTPLNAVDAIWAFMNEGKWVMENGENAKLTLNDHPLNTLQPTAGIGYIKVTEPMGTLSASDKQELKIQKTSMGTSWGAVYAQFFQPATEVTDAASGLKIKREVLVDSTLTKNFNNLKVGDKIRIRLTITADRDYDFVQVVDKRAACLEPVNQLSGYHWGYYIAPKDYTTSYYFDVMAKGKHVIETEYCIDRAGVYRTGICTAQCAYAPEYSGRTGAIIMKVDE</sequence>
<protein>
    <submittedName>
        <fullName evidence="3">Alpha-2-macroglobulin</fullName>
    </submittedName>
</protein>
<proteinExistence type="inferred from homology"/>
<dbReference type="GO" id="GO:0004866">
    <property type="term" value="F:endopeptidase inhibitor activity"/>
    <property type="evidence" value="ECO:0007669"/>
    <property type="project" value="InterPro"/>
</dbReference>
<dbReference type="Pfam" id="PF01835">
    <property type="entry name" value="MG2"/>
    <property type="match status" value="1"/>
</dbReference>
<dbReference type="RefSeq" id="WP_155715889.1">
    <property type="nucleotide sequence ID" value="NZ_VVIQ01000005.1"/>
</dbReference>
<dbReference type="InterPro" id="IPR051802">
    <property type="entry name" value="YfhM-like"/>
</dbReference>
<dbReference type="Pfam" id="PF17973">
    <property type="entry name" value="bMG10"/>
    <property type="match status" value="1"/>
</dbReference>
<dbReference type="Gene3D" id="1.50.10.20">
    <property type="match status" value="1"/>
</dbReference>
<dbReference type="PANTHER" id="PTHR40094:SF1">
    <property type="entry name" value="UBIQUITIN DOMAIN-CONTAINING PROTEIN"/>
    <property type="match status" value="1"/>
</dbReference>
<accession>A0A7C9LPL7</accession>
<dbReference type="Gene3D" id="2.60.40.1930">
    <property type="match status" value="1"/>
</dbReference>
<evidence type="ECO:0000313" key="4">
    <source>
        <dbReference type="Proteomes" id="UP000482295"/>
    </source>
</evidence>
<evidence type="ECO:0000259" key="2">
    <source>
        <dbReference type="SMART" id="SM01360"/>
    </source>
</evidence>
<feature type="domain" description="Alpha-2-macroglobulin" evidence="2">
    <location>
        <begin position="1108"/>
        <end position="1198"/>
    </location>
</feature>
<dbReference type="Proteomes" id="UP000482295">
    <property type="component" value="Unassembled WGS sequence"/>
</dbReference>
<reference evidence="3 4" key="1">
    <citation type="submission" date="2019-09" db="EMBL/GenBank/DDBJ databases">
        <title>Prevotella A2879 sp. nov., isolated from an abscess of a patient.</title>
        <authorList>
            <person name="Buhl M."/>
            <person name="Oberhettinger P."/>
        </authorList>
    </citation>
    <scope>NUCLEOTIDE SEQUENCE [LARGE SCALE GENOMIC DNA]</scope>
    <source>
        <strain evidence="3 4">A2879</strain>
    </source>
</reference>
<gene>
    <name evidence="3" type="ORF">F0475_05990</name>
</gene>
<dbReference type="SUPFAM" id="SSF48239">
    <property type="entry name" value="Terpenoid cyclases/Protein prenyltransferases"/>
    <property type="match status" value="1"/>
</dbReference>
<dbReference type="PANTHER" id="PTHR40094">
    <property type="entry name" value="ALPHA-2-MACROGLOBULIN HOMOLOG"/>
    <property type="match status" value="1"/>
</dbReference>
<dbReference type="Pfam" id="PF00207">
    <property type="entry name" value="A2M"/>
    <property type="match status" value="1"/>
</dbReference>
<evidence type="ECO:0000256" key="1">
    <source>
        <dbReference type="ARBA" id="ARBA00010556"/>
    </source>
</evidence>
<dbReference type="InterPro" id="IPR001599">
    <property type="entry name" value="Macroglobln_a2"/>
</dbReference>
<dbReference type="InterPro" id="IPR041246">
    <property type="entry name" value="Bact_MG10"/>
</dbReference>
<comment type="similarity">
    <text evidence="1">Belongs to the protease inhibitor I39 (alpha-2-macroglobulin) family. Bacterial alpha-2-macroglobulin subfamily.</text>
</comment>
<dbReference type="InterPro" id="IPR002890">
    <property type="entry name" value="MG2"/>
</dbReference>